<dbReference type="Pfam" id="PF01656">
    <property type="entry name" value="CbiA"/>
    <property type="match status" value="1"/>
</dbReference>
<proteinExistence type="predicted"/>
<feature type="domain" description="CobQ/CobB/MinD/ParA nucleotide binding" evidence="1">
    <location>
        <begin position="3"/>
        <end position="124"/>
    </location>
</feature>
<sequence length="219" mass="24183">MIILVFGQRGGAMKSICSQNLAVELAHRQHSVCLVDADPGGTTANFGAYREEEGIEPAIFCVQKKGKITKTLQELDTKYDYVIVDVQGNIDPTRTQEMRSGLLAADIALAPFRPTQDHRDSILEVQDLIDTAMDFNSKLKAFCMISIAPTHTAREQDITFTKNTLREFSSMGVLETVAYNRVVYSDAYAIGRGVREMSDAKAKAEMNALVEELLEKANG</sequence>
<dbReference type="AlphaFoldDB" id="A0A0C1Z4D4"/>
<name>A0A0C1Z4D4_9VIBR</name>
<evidence type="ECO:0000259" key="1">
    <source>
        <dbReference type="Pfam" id="PF01656"/>
    </source>
</evidence>
<dbReference type="SUPFAM" id="SSF52540">
    <property type="entry name" value="P-loop containing nucleoside triphosphate hydrolases"/>
    <property type="match status" value="1"/>
</dbReference>
<gene>
    <name evidence="2" type="ORF">H735_22075</name>
</gene>
<dbReference type="Gene3D" id="3.40.50.300">
    <property type="entry name" value="P-loop containing nucleotide triphosphate hydrolases"/>
    <property type="match status" value="1"/>
</dbReference>
<dbReference type="PANTHER" id="PTHR13696">
    <property type="entry name" value="P-LOOP CONTAINING NUCLEOSIDE TRIPHOSPHATE HYDROLASE"/>
    <property type="match status" value="1"/>
</dbReference>
<comment type="caution">
    <text evidence="2">The sequence shown here is derived from an EMBL/GenBank/DDBJ whole genome shotgun (WGS) entry which is preliminary data.</text>
</comment>
<dbReference type="Proteomes" id="UP000031586">
    <property type="component" value="Unassembled WGS sequence"/>
</dbReference>
<protein>
    <recommendedName>
        <fullName evidence="1">CobQ/CobB/MinD/ParA nucleotide binding domain-containing protein</fullName>
    </recommendedName>
</protein>
<dbReference type="RefSeq" id="WP_020195289.1">
    <property type="nucleotide sequence ID" value="NZ_BAOH01000018.1"/>
</dbReference>
<accession>A0A0C1Z4D4</accession>
<dbReference type="InterPro" id="IPR027417">
    <property type="entry name" value="P-loop_NTPase"/>
</dbReference>
<evidence type="ECO:0000313" key="3">
    <source>
        <dbReference type="Proteomes" id="UP000031586"/>
    </source>
</evidence>
<dbReference type="EMBL" id="JPRD01000044">
    <property type="protein sequence ID" value="KIF50994.1"/>
    <property type="molecule type" value="Genomic_DNA"/>
</dbReference>
<dbReference type="CDD" id="cd02042">
    <property type="entry name" value="ParAB_family"/>
    <property type="match status" value="1"/>
</dbReference>
<organism evidence="2 3">
    <name type="scientific">Vibrio owensii CAIM 1854 = LMG 25443</name>
    <dbReference type="NCBI Taxonomy" id="1229493"/>
    <lineage>
        <taxon>Bacteria</taxon>
        <taxon>Pseudomonadati</taxon>
        <taxon>Pseudomonadota</taxon>
        <taxon>Gammaproteobacteria</taxon>
        <taxon>Vibrionales</taxon>
        <taxon>Vibrionaceae</taxon>
        <taxon>Vibrio</taxon>
    </lineage>
</organism>
<dbReference type="PANTHER" id="PTHR13696:SF96">
    <property type="entry name" value="COBQ_COBB_MIND_PARA NUCLEOTIDE BINDING DOMAIN-CONTAINING PROTEIN"/>
    <property type="match status" value="1"/>
</dbReference>
<dbReference type="PIRSF" id="PIRSF009320">
    <property type="entry name" value="Nuc_binding_HP_1000"/>
    <property type="match status" value="1"/>
</dbReference>
<evidence type="ECO:0000313" key="2">
    <source>
        <dbReference type="EMBL" id="KIF50994.1"/>
    </source>
</evidence>
<dbReference type="PATRIC" id="fig|1229493.5.peg.3819"/>
<reference evidence="2 3" key="1">
    <citation type="submission" date="2014-07" db="EMBL/GenBank/DDBJ databases">
        <title>Unique and conserved regions in Vibrio harveyi and related species in comparison with the shrimp pathogen Vibrio harveyi CAIM 1792.</title>
        <authorList>
            <person name="Espinoza-Valles I."/>
            <person name="Vora G."/>
            <person name="Leekitcharoenphon P."/>
            <person name="Ussery D."/>
            <person name="Hoj L."/>
            <person name="Gomez-Gil B."/>
        </authorList>
    </citation>
    <scope>NUCLEOTIDE SEQUENCE [LARGE SCALE GENOMIC DNA]</scope>
    <source>
        <strain evidence="3">CAIM 1854 / LMG 25443</strain>
    </source>
</reference>
<dbReference type="InterPro" id="IPR050678">
    <property type="entry name" value="DNA_Partitioning_ATPase"/>
</dbReference>
<dbReference type="InterPro" id="IPR002586">
    <property type="entry name" value="CobQ/CobB/MinD/ParA_Nub-bd_dom"/>
</dbReference>